<comment type="caution">
    <text evidence="1">The sequence shown here is derived from an EMBL/GenBank/DDBJ whole genome shotgun (WGS) entry which is preliminary data.</text>
</comment>
<accession>A0ABQ9ASU3</accession>
<keyword evidence="2" id="KW-1185">Reference proteome</keyword>
<reference evidence="1" key="1">
    <citation type="submission" date="2022-10" db="EMBL/GenBank/DDBJ databases">
        <authorList>
            <person name="Hyden B.L."/>
            <person name="Feng K."/>
            <person name="Yates T."/>
            <person name="Jawdy S."/>
            <person name="Smart L.B."/>
            <person name="Muchero W."/>
        </authorList>
    </citation>
    <scope>NUCLEOTIDE SEQUENCE</scope>
    <source>
        <tissue evidence="1">Shoot tip</tissue>
    </source>
</reference>
<dbReference type="Proteomes" id="UP001141253">
    <property type="component" value="Chromosome 18"/>
</dbReference>
<evidence type="ECO:0000313" key="1">
    <source>
        <dbReference type="EMBL" id="KAJ6355332.1"/>
    </source>
</evidence>
<proteinExistence type="predicted"/>
<sequence length="135" mass="14965">MGVVRQASASCILQSRIPCSLPHKKHTSTLFASCPHLTWPHYVSDRSLSVVACKWLCSQAKALMSSASLRHRVPSLYLLKIGHGSPSRAYLRGFRKLEEKTGGVLNIKLSLDRVLLLLVLLLEHGERCGCCYLGH</sequence>
<evidence type="ECO:0000313" key="2">
    <source>
        <dbReference type="Proteomes" id="UP001141253"/>
    </source>
</evidence>
<gene>
    <name evidence="1" type="ORF">OIU77_005838</name>
</gene>
<dbReference type="EMBL" id="JAPFFI010000017">
    <property type="protein sequence ID" value="KAJ6355332.1"/>
    <property type="molecule type" value="Genomic_DNA"/>
</dbReference>
<reference evidence="1" key="2">
    <citation type="journal article" date="2023" name="Int. J. Mol. Sci.">
        <title>De Novo Assembly and Annotation of 11 Diverse Shrub Willow (Salix) Genomes Reveals Novel Gene Organization in Sex-Linked Regions.</title>
        <authorList>
            <person name="Hyden B."/>
            <person name="Feng K."/>
            <person name="Yates T.B."/>
            <person name="Jawdy S."/>
            <person name="Cereghino C."/>
            <person name="Smart L.B."/>
            <person name="Muchero W."/>
        </authorList>
    </citation>
    <scope>NUCLEOTIDE SEQUENCE</scope>
    <source>
        <tissue evidence="1">Shoot tip</tissue>
    </source>
</reference>
<protein>
    <submittedName>
        <fullName evidence="1">Uncharacterized protein</fullName>
    </submittedName>
</protein>
<organism evidence="1 2">
    <name type="scientific">Salix suchowensis</name>
    <dbReference type="NCBI Taxonomy" id="1278906"/>
    <lineage>
        <taxon>Eukaryota</taxon>
        <taxon>Viridiplantae</taxon>
        <taxon>Streptophyta</taxon>
        <taxon>Embryophyta</taxon>
        <taxon>Tracheophyta</taxon>
        <taxon>Spermatophyta</taxon>
        <taxon>Magnoliopsida</taxon>
        <taxon>eudicotyledons</taxon>
        <taxon>Gunneridae</taxon>
        <taxon>Pentapetalae</taxon>
        <taxon>rosids</taxon>
        <taxon>fabids</taxon>
        <taxon>Malpighiales</taxon>
        <taxon>Salicaceae</taxon>
        <taxon>Saliceae</taxon>
        <taxon>Salix</taxon>
    </lineage>
</organism>
<name>A0ABQ9ASU3_9ROSI</name>